<evidence type="ECO:0000256" key="1">
    <source>
        <dbReference type="ARBA" id="ARBA00033748"/>
    </source>
</evidence>
<dbReference type="Proteomes" id="UP000070700">
    <property type="component" value="Unassembled WGS sequence"/>
</dbReference>
<dbReference type="KEGG" id="psco:LY89DRAFT_676573"/>
<dbReference type="InterPro" id="IPR036661">
    <property type="entry name" value="Luciferase-like_sf"/>
</dbReference>
<dbReference type="PANTHER" id="PTHR30011:SF30">
    <property type="entry name" value="XENOBIOTIC COMPOUND MONOOXYGENASE, DSZA FAMILY (AFU_ORTHOLOGUE AFUA_6G01920)"/>
    <property type="match status" value="1"/>
</dbReference>
<feature type="domain" description="Luciferase-like" evidence="2">
    <location>
        <begin position="30"/>
        <end position="394"/>
    </location>
</feature>
<comment type="similarity">
    <text evidence="1">Belongs to the NtaA/SnaA/DszA monooxygenase family.</text>
</comment>
<dbReference type="Pfam" id="PF00296">
    <property type="entry name" value="Bac_luciferase"/>
    <property type="match status" value="1"/>
</dbReference>
<dbReference type="Gene3D" id="3.20.20.30">
    <property type="entry name" value="Luciferase-like domain"/>
    <property type="match status" value="1"/>
</dbReference>
<evidence type="ECO:0000313" key="4">
    <source>
        <dbReference type="Proteomes" id="UP000070700"/>
    </source>
</evidence>
<dbReference type="SUPFAM" id="SSF51679">
    <property type="entry name" value="Bacterial luciferase-like"/>
    <property type="match status" value="1"/>
</dbReference>
<dbReference type="GO" id="GO:0016705">
    <property type="term" value="F:oxidoreductase activity, acting on paired donors, with incorporation or reduction of molecular oxygen"/>
    <property type="evidence" value="ECO:0007669"/>
    <property type="project" value="InterPro"/>
</dbReference>
<dbReference type="NCBIfam" id="TIGR03860">
    <property type="entry name" value="FMN_nitrolo"/>
    <property type="match status" value="1"/>
</dbReference>
<dbReference type="PANTHER" id="PTHR30011">
    <property type="entry name" value="ALKANESULFONATE MONOOXYGENASE-RELATED"/>
    <property type="match status" value="1"/>
</dbReference>
<dbReference type="AlphaFoldDB" id="A0A132B9I3"/>
<sequence>MAPKRKIHLNFFEMAYNNAHMGLGMWKLPQDSQPTKDSLEYYIWLAKLAEKGKITGIFFADVYGVDDTFPGQFKAQFKAGANCAQMDPIVFVSAMASVTKSLCFGITGSTSYIKPFVLARTYSTLDHATKGRIAWNIVTSYSTSSAKANGNDKITAHDKRYEKAHEYLDLVRYHQYFVETQDVSLINEGCGKALGKTTPKFHRVTFLGNHHKTAAVGACHPSPQRTPVLFQAGQSTAGKAFAAANAEAVFVGGGKPSDTAPYVKELRAAAASHGRDPNHVKVFPQMTPILGRTVEEAQAKYEKYKAMADWEGGIANPSQYLYVDLSAYPVDEPFDVNSVGKSDNAVHAIINTLKRYADQVVTPRILGENMAFCGFGPMPVGTPEMVADVMEDWANNADIDGFNIAYVSNPESYEDLVELLVPVLQKRGLMWDDYTVPGGTYRENLLGTPGQPGVPEGHPARQFRYDNLKEKYADENGDITIDRRNAAQEPEVETIITTLNDTTLNEQPTLVKASA</sequence>
<proteinExistence type="inferred from homology"/>
<evidence type="ECO:0000313" key="3">
    <source>
        <dbReference type="EMBL" id="KUJ08659.1"/>
    </source>
</evidence>
<dbReference type="GO" id="GO:0004497">
    <property type="term" value="F:monooxygenase activity"/>
    <property type="evidence" value="ECO:0007669"/>
    <property type="project" value="InterPro"/>
</dbReference>
<reference evidence="3 4" key="1">
    <citation type="submission" date="2015-10" db="EMBL/GenBank/DDBJ databases">
        <title>Full genome of DAOMC 229536 Phialocephala scopiformis, a fungal endophyte of spruce producing the potent anti-insectan compound rugulosin.</title>
        <authorList>
            <consortium name="DOE Joint Genome Institute"/>
            <person name="Walker A.K."/>
            <person name="Frasz S.L."/>
            <person name="Seifert K.A."/>
            <person name="Miller J.D."/>
            <person name="Mondo S.J."/>
            <person name="Labutti K."/>
            <person name="Lipzen A."/>
            <person name="Dockter R."/>
            <person name="Kennedy M."/>
            <person name="Grigoriev I.V."/>
            <person name="Spatafora J.W."/>
        </authorList>
    </citation>
    <scope>NUCLEOTIDE SEQUENCE [LARGE SCALE GENOMIC DNA]</scope>
    <source>
        <strain evidence="3 4">CBS 120377</strain>
    </source>
</reference>
<name>A0A132B9I3_MOLSC</name>
<dbReference type="RefSeq" id="XP_018063014.1">
    <property type="nucleotide sequence ID" value="XM_018213604.1"/>
</dbReference>
<dbReference type="InterPro" id="IPR011251">
    <property type="entry name" value="Luciferase-like_dom"/>
</dbReference>
<dbReference type="GeneID" id="28823330"/>
<dbReference type="PIRSF" id="PIRSF000337">
    <property type="entry name" value="NTA_MOA"/>
    <property type="match status" value="1"/>
</dbReference>
<protein>
    <submittedName>
        <fullName evidence="3">Bacterial luciferase-like protein</fullName>
    </submittedName>
</protein>
<dbReference type="InterPro" id="IPR051260">
    <property type="entry name" value="Diverse_substr_monoxygenases"/>
</dbReference>
<dbReference type="OrthoDB" id="5561043at2759"/>
<dbReference type="EMBL" id="KQ947434">
    <property type="protein sequence ID" value="KUJ08659.1"/>
    <property type="molecule type" value="Genomic_DNA"/>
</dbReference>
<accession>A0A132B9I3</accession>
<keyword evidence="4" id="KW-1185">Reference proteome</keyword>
<evidence type="ECO:0000259" key="2">
    <source>
        <dbReference type="Pfam" id="PF00296"/>
    </source>
</evidence>
<dbReference type="InterPro" id="IPR016215">
    <property type="entry name" value="NTA_MOA"/>
</dbReference>
<gene>
    <name evidence="3" type="ORF">LY89DRAFT_676573</name>
</gene>
<organism evidence="3 4">
    <name type="scientific">Mollisia scopiformis</name>
    <name type="common">Conifer needle endophyte fungus</name>
    <name type="synonym">Phialocephala scopiformis</name>
    <dbReference type="NCBI Taxonomy" id="149040"/>
    <lineage>
        <taxon>Eukaryota</taxon>
        <taxon>Fungi</taxon>
        <taxon>Dikarya</taxon>
        <taxon>Ascomycota</taxon>
        <taxon>Pezizomycotina</taxon>
        <taxon>Leotiomycetes</taxon>
        <taxon>Helotiales</taxon>
        <taxon>Mollisiaceae</taxon>
        <taxon>Mollisia</taxon>
    </lineage>
</organism>
<dbReference type="InParanoid" id="A0A132B9I3"/>